<dbReference type="InterPro" id="IPR038883">
    <property type="entry name" value="AN11006-like"/>
</dbReference>
<comment type="caution">
    <text evidence="2">The sequence shown here is derived from an EMBL/GenBank/DDBJ whole genome shotgun (WGS) entry which is preliminary data.</text>
</comment>
<organism evidence="2 3">
    <name type="scientific">Oleoguttula mirabilis</name>
    <dbReference type="NCBI Taxonomy" id="1507867"/>
    <lineage>
        <taxon>Eukaryota</taxon>
        <taxon>Fungi</taxon>
        <taxon>Dikarya</taxon>
        <taxon>Ascomycota</taxon>
        <taxon>Pezizomycotina</taxon>
        <taxon>Dothideomycetes</taxon>
        <taxon>Dothideomycetidae</taxon>
        <taxon>Mycosphaerellales</taxon>
        <taxon>Teratosphaeriaceae</taxon>
        <taxon>Oleoguttula</taxon>
    </lineage>
</organism>
<proteinExistence type="predicted"/>
<dbReference type="AlphaFoldDB" id="A0AAV9JVV6"/>
<keyword evidence="3" id="KW-1185">Reference proteome</keyword>
<dbReference type="PANTHER" id="PTHR42085:SF1">
    <property type="entry name" value="F-BOX DOMAIN-CONTAINING PROTEIN"/>
    <property type="match status" value="1"/>
</dbReference>
<evidence type="ECO:0000313" key="2">
    <source>
        <dbReference type="EMBL" id="KAK4549867.1"/>
    </source>
</evidence>
<dbReference type="EMBL" id="JAVFHQ010000003">
    <property type="protein sequence ID" value="KAK4549867.1"/>
    <property type="molecule type" value="Genomic_DNA"/>
</dbReference>
<feature type="compositionally biased region" description="Basic and acidic residues" evidence="1">
    <location>
        <begin position="76"/>
        <end position="87"/>
    </location>
</feature>
<accession>A0AAV9JVV6</accession>
<dbReference type="Proteomes" id="UP001324427">
    <property type="component" value="Unassembled WGS sequence"/>
</dbReference>
<evidence type="ECO:0000256" key="1">
    <source>
        <dbReference type="SAM" id="MobiDB-lite"/>
    </source>
</evidence>
<reference evidence="2 3" key="1">
    <citation type="submission" date="2021-11" db="EMBL/GenBank/DDBJ databases">
        <title>Black yeast isolated from Biological Soil Crust.</title>
        <authorList>
            <person name="Kurbessoian T."/>
        </authorList>
    </citation>
    <scope>NUCLEOTIDE SEQUENCE [LARGE SCALE GENOMIC DNA]</scope>
    <source>
        <strain evidence="2 3">CCFEE 5522</strain>
    </source>
</reference>
<feature type="region of interest" description="Disordered" evidence="1">
    <location>
        <begin position="71"/>
        <end position="106"/>
    </location>
</feature>
<name>A0AAV9JVV6_9PEZI</name>
<sequence length="282" mass="31727">MAPTTILIQARADESAESLNWHLIQILRHMPTATLKLHQADPEAWCLELPEGGEGFLSELEAKWACAVSTNEEVDHDQAHESSESKDNSALPRPTSHPSDDSKPSLLTLAPELRNRIYRASLVQGTMTIRSADSKVVLPTEPGLLQTCRQIRDESLEIFYQENTFRFEIEENNAENYITWCRSAERRRLSNSTFTLGYDCENWPNLESWMHAWWFDRVDSPVDHSCVEGGQGPSGEGVADVAPHLFGVLEKLHASGMAWEEALATLKVIRMALGAVDEDWLK</sequence>
<protein>
    <submittedName>
        <fullName evidence="2">Uncharacterized protein</fullName>
    </submittedName>
</protein>
<dbReference type="PANTHER" id="PTHR42085">
    <property type="entry name" value="F-BOX DOMAIN-CONTAINING PROTEIN"/>
    <property type="match status" value="1"/>
</dbReference>
<gene>
    <name evidence="2" type="ORF">LTR36_005168</name>
</gene>
<evidence type="ECO:0000313" key="3">
    <source>
        <dbReference type="Proteomes" id="UP001324427"/>
    </source>
</evidence>